<feature type="region of interest" description="Disordered" evidence="1">
    <location>
        <begin position="42"/>
        <end position="65"/>
    </location>
</feature>
<evidence type="ECO:0000256" key="1">
    <source>
        <dbReference type="SAM" id="MobiDB-lite"/>
    </source>
</evidence>
<name>A0AAN7KDP9_TRANT</name>
<dbReference type="Proteomes" id="UP001346149">
    <property type="component" value="Unassembled WGS sequence"/>
</dbReference>
<dbReference type="EMBL" id="JAXQNO010000022">
    <property type="protein sequence ID" value="KAK4767053.1"/>
    <property type="molecule type" value="Genomic_DNA"/>
</dbReference>
<keyword evidence="4" id="KW-1185">Reference proteome</keyword>
<evidence type="ECO:0000256" key="2">
    <source>
        <dbReference type="SAM" id="SignalP"/>
    </source>
</evidence>
<evidence type="ECO:0000313" key="4">
    <source>
        <dbReference type="Proteomes" id="UP001346149"/>
    </source>
</evidence>
<protein>
    <submittedName>
        <fullName evidence="3">Uncharacterized protein</fullName>
    </submittedName>
</protein>
<dbReference type="AlphaFoldDB" id="A0AAN7KDP9"/>
<evidence type="ECO:0000313" key="3">
    <source>
        <dbReference type="EMBL" id="KAK4767053.1"/>
    </source>
</evidence>
<comment type="caution">
    <text evidence="3">The sequence shown here is derived from an EMBL/GenBank/DDBJ whole genome shotgun (WGS) entry which is preliminary data.</text>
</comment>
<sequence>MSGPWRQGFLVLYLLTAFFLLSEFEVEAMRLPRGFWEQMLPKKFPKSSSSPSRGTNSISSSGIDPMKFGKSLHVVELKNCWVTSPDRWKNLVEMPELSTPVLVVIALFRHNSSSTASCPTVQGHAQPT</sequence>
<feature type="compositionally biased region" description="Low complexity" evidence="1">
    <location>
        <begin position="47"/>
        <end position="61"/>
    </location>
</feature>
<feature type="chain" id="PRO_5042902375" evidence="2">
    <location>
        <begin position="29"/>
        <end position="128"/>
    </location>
</feature>
<accession>A0AAN7KDP9</accession>
<organism evidence="3 4">
    <name type="scientific">Trapa natans</name>
    <name type="common">Water chestnut</name>
    <dbReference type="NCBI Taxonomy" id="22666"/>
    <lineage>
        <taxon>Eukaryota</taxon>
        <taxon>Viridiplantae</taxon>
        <taxon>Streptophyta</taxon>
        <taxon>Embryophyta</taxon>
        <taxon>Tracheophyta</taxon>
        <taxon>Spermatophyta</taxon>
        <taxon>Magnoliopsida</taxon>
        <taxon>eudicotyledons</taxon>
        <taxon>Gunneridae</taxon>
        <taxon>Pentapetalae</taxon>
        <taxon>rosids</taxon>
        <taxon>malvids</taxon>
        <taxon>Myrtales</taxon>
        <taxon>Lythraceae</taxon>
        <taxon>Trapa</taxon>
    </lineage>
</organism>
<proteinExistence type="predicted"/>
<keyword evidence="2" id="KW-0732">Signal</keyword>
<gene>
    <name evidence="3" type="ORF">SAY86_014804</name>
</gene>
<reference evidence="3 4" key="1">
    <citation type="journal article" date="2023" name="Hortic Res">
        <title>Pangenome of water caltrop reveals structural variations and asymmetric subgenome divergence after allopolyploidization.</title>
        <authorList>
            <person name="Zhang X."/>
            <person name="Chen Y."/>
            <person name="Wang L."/>
            <person name="Yuan Y."/>
            <person name="Fang M."/>
            <person name="Shi L."/>
            <person name="Lu R."/>
            <person name="Comes H.P."/>
            <person name="Ma Y."/>
            <person name="Chen Y."/>
            <person name="Huang G."/>
            <person name="Zhou Y."/>
            <person name="Zheng Z."/>
            <person name="Qiu Y."/>
        </authorList>
    </citation>
    <scope>NUCLEOTIDE SEQUENCE [LARGE SCALE GENOMIC DNA]</scope>
    <source>
        <strain evidence="3">F231</strain>
    </source>
</reference>
<feature type="signal peptide" evidence="2">
    <location>
        <begin position="1"/>
        <end position="28"/>
    </location>
</feature>